<feature type="non-terminal residue" evidence="1">
    <location>
        <position position="201"/>
    </location>
</feature>
<dbReference type="EMBL" id="KV426453">
    <property type="protein sequence ID" value="KZV80767.1"/>
    <property type="molecule type" value="Genomic_DNA"/>
</dbReference>
<dbReference type="AlphaFoldDB" id="A0A165BJJ2"/>
<dbReference type="InParanoid" id="A0A165BJJ2"/>
<sequence>YKRRKATRAAQKIPRDWEAQLRGSLLRQIRAIRNFSIPAALRVNFDQTQVQIQDSGRYTYHPIGDKQVSVHGIDEKRAFTILASVSASGKLLPFQAIYKGYTKASLPTTKAPRWDEAIELGFDFAFGGHTYWSTQQSMCDYVTKILVPYLERAKEEENLDPEQEALVQLDCWSVHRSEEFRNWLETTYPWIKLDFVPGGCT</sequence>
<feature type="non-terminal residue" evidence="1">
    <location>
        <position position="1"/>
    </location>
</feature>
<dbReference type="OrthoDB" id="3341102at2759"/>
<dbReference type="Proteomes" id="UP000077266">
    <property type="component" value="Unassembled WGS sequence"/>
</dbReference>
<organism evidence="1 2">
    <name type="scientific">Exidia glandulosa HHB12029</name>
    <dbReference type="NCBI Taxonomy" id="1314781"/>
    <lineage>
        <taxon>Eukaryota</taxon>
        <taxon>Fungi</taxon>
        <taxon>Dikarya</taxon>
        <taxon>Basidiomycota</taxon>
        <taxon>Agaricomycotina</taxon>
        <taxon>Agaricomycetes</taxon>
        <taxon>Auriculariales</taxon>
        <taxon>Exidiaceae</taxon>
        <taxon>Exidia</taxon>
    </lineage>
</organism>
<protein>
    <recommendedName>
        <fullName evidence="3">DDE-1 domain-containing protein</fullName>
    </recommendedName>
</protein>
<accession>A0A165BJJ2</accession>
<name>A0A165BJJ2_EXIGL</name>
<keyword evidence="2" id="KW-1185">Reference proteome</keyword>
<evidence type="ECO:0000313" key="2">
    <source>
        <dbReference type="Proteomes" id="UP000077266"/>
    </source>
</evidence>
<proteinExistence type="predicted"/>
<dbReference type="STRING" id="1314781.A0A165BJJ2"/>
<evidence type="ECO:0008006" key="3">
    <source>
        <dbReference type="Google" id="ProtNLM"/>
    </source>
</evidence>
<gene>
    <name evidence="1" type="ORF">EXIGLDRAFT_578050</name>
</gene>
<reference evidence="1 2" key="1">
    <citation type="journal article" date="2016" name="Mol. Biol. Evol.">
        <title>Comparative Genomics of Early-Diverging Mushroom-Forming Fungi Provides Insights into the Origins of Lignocellulose Decay Capabilities.</title>
        <authorList>
            <person name="Nagy L.G."/>
            <person name="Riley R."/>
            <person name="Tritt A."/>
            <person name="Adam C."/>
            <person name="Daum C."/>
            <person name="Floudas D."/>
            <person name="Sun H."/>
            <person name="Yadav J.S."/>
            <person name="Pangilinan J."/>
            <person name="Larsson K.H."/>
            <person name="Matsuura K."/>
            <person name="Barry K."/>
            <person name="Labutti K."/>
            <person name="Kuo R."/>
            <person name="Ohm R.A."/>
            <person name="Bhattacharya S.S."/>
            <person name="Shirouzu T."/>
            <person name="Yoshinaga Y."/>
            <person name="Martin F.M."/>
            <person name="Grigoriev I.V."/>
            <person name="Hibbett D.S."/>
        </authorList>
    </citation>
    <scope>NUCLEOTIDE SEQUENCE [LARGE SCALE GENOMIC DNA]</scope>
    <source>
        <strain evidence="1 2">HHB12029</strain>
    </source>
</reference>
<evidence type="ECO:0000313" key="1">
    <source>
        <dbReference type="EMBL" id="KZV80767.1"/>
    </source>
</evidence>